<accession>A0ABP3HBA8</accession>
<reference evidence="3" key="1">
    <citation type="journal article" date="2019" name="Int. J. Syst. Evol. Microbiol.">
        <title>The Global Catalogue of Microorganisms (GCM) 10K type strain sequencing project: providing services to taxonomists for standard genome sequencing and annotation.</title>
        <authorList>
            <consortium name="The Broad Institute Genomics Platform"/>
            <consortium name="The Broad Institute Genome Sequencing Center for Infectious Disease"/>
            <person name="Wu L."/>
            <person name="Ma J."/>
        </authorList>
    </citation>
    <scope>NUCLEOTIDE SEQUENCE [LARGE SCALE GENOMIC DNA]</scope>
    <source>
        <strain evidence="3">JCM 4565</strain>
    </source>
</reference>
<feature type="domain" description="N-acetyltransferase" evidence="1">
    <location>
        <begin position="122"/>
        <end position="261"/>
    </location>
</feature>
<comment type="caution">
    <text evidence="2">The sequence shown here is derived from an EMBL/GenBank/DDBJ whole genome shotgun (WGS) entry which is preliminary data.</text>
</comment>
<dbReference type="Proteomes" id="UP001500063">
    <property type="component" value="Unassembled WGS sequence"/>
</dbReference>
<sequence>MIELPRRTAHGAGSWTAWFPSGRPGPGALTGHVRRTGVGRVWADRPQGPRAAAVGCAGYVLLGGDPGAVDPGGLAPLAHSYVTAPDRFLPVLAAAFDRIVPWERMVWVGGEPATAPPPDPAVTVRPLTREDARSVRELGPAAAWIGDSWGGPLGLAASGHCWGAFRDGRPLSLACTYFLGDPYEDIAVVTVPGERRRGLASACVGGLCADIAARGRTPSWTCSRDNEPSRRLAAKAGFRLVREYVHYAVGAPAAGASSPPPRGIFNSPYVA</sequence>
<evidence type="ECO:0000259" key="1">
    <source>
        <dbReference type="PROSITE" id="PS51186"/>
    </source>
</evidence>
<gene>
    <name evidence="2" type="ORF">GCM10010319_50940</name>
</gene>
<proteinExistence type="predicted"/>
<name>A0ABP3HBA8_9ACTN</name>
<evidence type="ECO:0000313" key="3">
    <source>
        <dbReference type="Proteomes" id="UP001500063"/>
    </source>
</evidence>
<dbReference type="Pfam" id="PF12746">
    <property type="entry name" value="GNAT_acetyltran"/>
    <property type="match status" value="1"/>
</dbReference>
<dbReference type="InterPro" id="IPR000182">
    <property type="entry name" value="GNAT_dom"/>
</dbReference>
<dbReference type="Gene3D" id="3.40.630.30">
    <property type="match status" value="1"/>
</dbReference>
<dbReference type="SUPFAM" id="SSF55729">
    <property type="entry name" value="Acyl-CoA N-acyltransferases (Nat)"/>
    <property type="match status" value="1"/>
</dbReference>
<dbReference type="PROSITE" id="PS51186">
    <property type="entry name" value="GNAT"/>
    <property type="match status" value="1"/>
</dbReference>
<dbReference type="InterPro" id="IPR027365">
    <property type="entry name" value="GNAT_acetyltra_YdfB-like"/>
</dbReference>
<evidence type="ECO:0000313" key="2">
    <source>
        <dbReference type="EMBL" id="GAA0366830.1"/>
    </source>
</evidence>
<dbReference type="EMBL" id="BAAABW010000026">
    <property type="protein sequence ID" value="GAA0366830.1"/>
    <property type="molecule type" value="Genomic_DNA"/>
</dbReference>
<keyword evidence="3" id="KW-1185">Reference proteome</keyword>
<protein>
    <recommendedName>
        <fullName evidence="1">N-acetyltransferase domain-containing protein</fullName>
    </recommendedName>
</protein>
<organism evidence="2 3">
    <name type="scientific">Streptomyces blastmyceticus</name>
    <dbReference type="NCBI Taxonomy" id="68180"/>
    <lineage>
        <taxon>Bacteria</taxon>
        <taxon>Bacillati</taxon>
        <taxon>Actinomycetota</taxon>
        <taxon>Actinomycetes</taxon>
        <taxon>Kitasatosporales</taxon>
        <taxon>Streptomycetaceae</taxon>
        <taxon>Streptomyces</taxon>
    </lineage>
</organism>
<dbReference type="InterPro" id="IPR016181">
    <property type="entry name" value="Acyl_CoA_acyltransferase"/>
</dbReference>